<sequence length="269" mass="28522">MRDEAGHRPAGHAADRHGRVPAAPAAAPEHPVRPEPRDAEPDGGRRQSGRRRHRPRGHRHRRRRRRRGRPADRRHDRPRGRRPLDPGLLAAGRGPAAQEGRFHRALSRDGAALEKARATGPFLCPDFTPSGAAAGHRRLRAAFRYCRRTEAGGNSREQRAMNSICRLGGLALVTFGVTACEPANKTGPLATQPTGTAESLLRQQQLRNMQSDQGRAMQNPVATGASPGVSGIQRAPTGGSGGTGAGAPVEVNPGAGGITRAPGIGAPTR</sequence>
<dbReference type="OrthoDB" id="7284014at2"/>
<feature type="region of interest" description="Disordered" evidence="1">
    <location>
        <begin position="1"/>
        <end position="106"/>
    </location>
</feature>
<accession>A0A4R4D9Y8</accession>
<feature type="compositionally biased region" description="Basic and acidic residues" evidence="1">
    <location>
        <begin position="1"/>
        <end position="18"/>
    </location>
</feature>
<evidence type="ECO:0000313" key="3">
    <source>
        <dbReference type="Proteomes" id="UP000295023"/>
    </source>
</evidence>
<reference evidence="2 3" key="1">
    <citation type="submission" date="2019-03" db="EMBL/GenBank/DDBJ databases">
        <title>Paracraurococcus aquatilis NE82 genome sequence.</title>
        <authorList>
            <person name="Zhao Y."/>
            <person name="Du Z."/>
        </authorList>
    </citation>
    <scope>NUCLEOTIDE SEQUENCE [LARGE SCALE GENOMIC DNA]</scope>
    <source>
        <strain evidence="2 3">NE82</strain>
    </source>
</reference>
<dbReference type="AlphaFoldDB" id="A0A4R4D9Y8"/>
<evidence type="ECO:0000256" key="1">
    <source>
        <dbReference type="SAM" id="MobiDB-lite"/>
    </source>
</evidence>
<organism evidence="2 3">
    <name type="scientific">Roseicella aquatilis</name>
    <dbReference type="NCBI Taxonomy" id="2527868"/>
    <lineage>
        <taxon>Bacteria</taxon>
        <taxon>Pseudomonadati</taxon>
        <taxon>Pseudomonadota</taxon>
        <taxon>Alphaproteobacteria</taxon>
        <taxon>Acetobacterales</taxon>
        <taxon>Roseomonadaceae</taxon>
        <taxon>Roseicella</taxon>
    </lineage>
</organism>
<feature type="compositionally biased region" description="Low complexity" evidence="1">
    <location>
        <begin position="20"/>
        <end position="29"/>
    </location>
</feature>
<feature type="region of interest" description="Disordered" evidence="1">
    <location>
        <begin position="217"/>
        <end position="269"/>
    </location>
</feature>
<gene>
    <name evidence="2" type="ORF">EXY23_20485</name>
</gene>
<dbReference type="Proteomes" id="UP000295023">
    <property type="component" value="Unassembled WGS sequence"/>
</dbReference>
<protein>
    <submittedName>
        <fullName evidence="2">Uncharacterized protein</fullName>
    </submittedName>
</protein>
<comment type="caution">
    <text evidence="2">The sequence shown here is derived from an EMBL/GenBank/DDBJ whole genome shotgun (WGS) entry which is preliminary data.</text>
</comment>
<feature type="compositionally biased region" description="Basic and acidic residues" evidence="1">
    <location>
        <begin position="30"/>
        <end position="45"/>
    </location>
</feature>
<name>A0A4R4D9Y8_9PROT</name>
<dbReference type="EMBL" id="SKBM01000024">
    <property type="protein sequence ID" value="TCZ55976.1"/>
    <property type="molecule type" value="Genomic_DNA"/>
</dbReference>
<evidence type="ECO:0000313" key="2">
    <source>
        <dbReference type="EMBL" id="TCZ55976.1"/>
    </source>
</evidence>
<proteinExistence type="predicted"/>
<feature type="compositionally biased region" description="Basic residues" evidence="1">
    <location>
        <begin position="47"/>
        <end position="68"/>
    </location>
</feature>
<keyword evidence="3" id="KW-1185">Reference proteome</keyword>
<feature type="compositionally biased region" description="Low complexity" evidence="1">
    <location>
        <begin position="85"/>
        <end position="97"/>
    </location>
</feature>